<accession>A0A0U5G802</accession>
<keyword evidence="2" id="KW-1185">Reference proteome</keyword>
<proteinExistence type="predicted"/>
<evidence type="ECO:0000313" key="2">
    <source>
        <dbReference type="Proteomes" id="UP000054771"/>
    </source>
</evidence>
<dbReference type="EMBL" id="CDMC01000008">
    <property type="protein sequence ID" value="CEL07085.1"/>
    <property type="molecule type" value="Genomic_DNA"/>
</dbReference>
<organism evidence="1 2">
    <name type="scientific">Aspergillus calidoustus</name>
    <dbReference type="NCBI Taxonomy" id="454130"/>
    <lineage>
        <taxon>Eukaryota</taxon>
        <taxon>Fungi</taxon>
        <taxon>Dikarya</taxon>
        <taxon>Ascomycota</taxon>
        <taxon>Pezizomycotina</taxon>
        <taxon>Eurotiomycetes</taxon>
        <taxon>Eurotiomycetidae</taxon>
        <taxon>Eurotiales</taxon>
        <taxon>Aspergillaceae</taxon>
        <taxon>Aspergillus</taxon>
        <taxon>Aspergillus subgen. Nidulantes</taxon>
    </lineage>
</organism>
<protein>
    <submittedName>
        <fullName evidence="1">Uncharacterized protein</fullName>
    </submittedName>
</protein>
<sequence>MSTTCIWPRDAAIDKGVRPLLSSEFTLTWSVLRKNSTICPWPHAAAWNNGVIMVLTDPSAEYYTDPWEGLSSGFPNPDTSDPTISILELRDRHDLSPRAAFEPLRRTLLDQIQISQDQRMQQGLLFSAQHLNHLWNRTLCGGQLVTPEARIDCLRIAREKLPVDPSLGPRLAEFLAYASRAGCPPHDIHIVVASALLIDAYPAGMHSSGRTTSTTAYIESTVGQRGKSAKTLTRIGIVMRSTSVWRSLWSD</sequence>
<dbReference type="OrthoDB" id="194358at2759"/>
<dbReference type="STRING" id="454130.A0A0U5G802"/>
<dbReference type="AlphaFoldDB" id="A0A0U5G802"/>
<evidence type="ECO:0000313" key="1">
    <source>
        <dbReference type="EMBL" id="CEL07085.1"/>
    </source>
</evidence>
<dbReference type="Proteomes" id="UP000054771">
    <property type="component" value="Unassembled WGS sequence"/>
</dbReference>
<gene>
    <name evidence="1" type="ORF">ASPCAL10249</name>
</gene>
<reference evidence="2" key="1">
    <citation type="journal article" date="2016" name="Genome Announc.">
        <title>Draft genome sequences of fungus Aspergillus calidoustus.</title>
        <authorList>
            <person name="Horn F."/>
            <person name="Linde J."/>
            <person name="Mattern D.J."/>
            <person name="Walther G."/>
            <person name="Guthke R."/>
            <person name="Scherlach K."/>
            <person name="Martin K."/>
            <person name="Brakhage A.A."/>
            <person name="Petzke L."/>
            <person name="Valiante V."/>
        </authorList>
    </citation>
    <scope>NUCLEOTIDE SEQUENCE [LARGE SCALE GENOMIC DNA]</scope>
    <source>
        <strain evidence="2">SF006504</strain>
    </source>
</reference>
<name>A0A0U5G802_ASPCI</name>